<evidence type="ECO:0000313" key="1">
    <source>
        <dbReference type="EMBL" id="GAK53146.1"/>
    </source>
</evidence>
<name>A0A0S6W4K4_9BACT</name>
<proteinExistence type="predicted"/>
<accession>A0A0S6W4K4</accession>
<gene>
    <name evidence="1" type="ORF">U14_04406</name>
</gene>
<dbReference type="Proteomes" id="UP000030700">
    <property type="component" value="Unassembled WGS sequence"/>
</dbReference>
<keyword evidence="2" id="KW-1185">Reference proteome</keyword>
<sequence>MQTMSLTVELPKIDVLFLEEYVKQHQLSMSGLISDLIEQFRASEQYVLHPEIHEILGIVPGDVDAKQEYYDYMEKKHQ</sequence>
<protein>
    <submittedName>
        <fullName evidence="1">Uncharacterized protein</fullName>
    </submittedName>
</protein>
<dbReference type="HOGENOM" id="CLU_168243_1_1_0"/>
<dbReference type="STRING" id="1499966.U14_04406"/>
<dbReference type="AlphaFoldDB" id="A0A0S6W4K4"/>
<dbReference type="InterPro" id="IPR045944">
    <property type="entry name" value="DUF6364"/>
</dbReference>
<evidence type="ECO:0000313" key="2">
    <source>
        <dbReference type="Proteomes" id="UP000030700"/>
    </source>
</evidence>
<dbReference type="EMBL" id="DF820459">
    <property type="protein sequence ID" value="GAK53146.1"/>
    <property type="molecule type" value="Genomic_DNA"/>
</dbReference>
<organism evidence="1">
    <name type="scientific">Candidatus Moduliflexus flocculans</name>
    <dbReference type="NCBI Taxonomy" id="1499966"/>
    <lineage>
        <taxon>Bacteria</taxon>
        <taxon>Candidatus Moduliflexota</taxon>
        <taxon>Candidatus Moduliflexia</taxon>
        <taxon>Candidatus Moduliflexales</taxon>
        <taxon>Candidatus Moduliflexaceae</taxon>
    </lineage>
</organism>
<dbReference type="Pfam" id="PF19891">
    <property type="entry name" value="DUF6364"/>
    <property type="match status" value="1"/>
</dbReference>
<reference evidence="1" key="1">
    <citation type="journal article" date="2015" name="PeerJ">
        <title>First genomic representation of candidate bacterial phylum KSB3 points to enhanced environmental sensing as a trigger of wastewater bulking.</title>
        <authorList>
            <person name="Sekiguchi Y."/>
            <person name="Ohashi A."/>
            <person name="Parks D.H."/>
            <person name="Yamauchi T."/>
            <person name="Tyson G.W."/>
            <person name="Hugenholtz P."/>
        </authorList>
    </citation>
    <scope>NUCLEOTIDE SEQUENCE [LARGE SCALE GENOMIC DNA]</scope>
</reference>